<keyword evidence="2" id="KW-0732">Signal</keyword>
<keyword evidence="4" id="KW-1185">Reference proteome</keyword>
<dbReference type="Gene3D" id="1.25.40.20">
    <property type="entry name" value="Ankyrin repeat-containing domain"/>
    <property type="match status" value="1"/>
</dbReference>
<dbReference type="InterPro" id="IPR002110">
    <property type="entry name" value="Ankyrin_rpt"/>
</dbReference>
<feature type="signal peptide" evidence="2">
    <location>
        <begin position="1"/>
        <end position="17"/>
    </location>
</feature>
<dbReference type="PROSITE" id="PS50297">
    <property type="entry name" value="ANK_REP_REGION"/>
    <property type="match status" value="1"/>
</dbReference>
<evidence type="ECO:0000256" key="1">
    <source>
        <dbReference type="PROSITE-ProRule" id="PRU00023"/>
    </source>
</evidence>
<reference evidence="4" key="1">
    <citation type="submission" date="2020-06" db="EMBL/GenBank/DDBJ databases">
        <title>A chromosome-scale genome assembly of Talaromyces rugulosus W13939.</title>
        <authorList>
            <person name="Wang B."/>
            <person name="Guo L."/>
            <person name="Ye K."/>
            <person name="Wang L."/>
        </authorList>
    </citation>
    <scope>NUCLEOTIDE SEQUENCE [LARGE SCALE GENOMIC DNA]</scope>
    <source>
        <strain evidence="4">W13939</strain>
    </source>
</reference>
<feature type="chain" id="PRO_5029004943" evidence="2">
    <location>
        <begin position="18"/>
        <end position="738"/>
    </location>
</feature>
<organism evidence="3 4">
    <name type="scientific">Talaromyces rugulosus</name>
    <name type="common">Penicillium rugulosum</name>
    <dbReference type="NCBI Taxonomy" id="121627"/>
    <lineage>
        <taxon>Eukaryota</taxon>
        <taxon>Fungi</taxon>
        <taxon>Dikarya</taxon>
        <taxon>Ascomycota</taxon>
        <taxon>Pezizomycotina</taxon>
        <taxon>Eurotiomycetes</taxon>
        <taxon>Eurotiomycetidae</taxon>
        <taxon>Eurotiales</taxon>
        <taxon>Trichocomaceae</taxon>
        <taxon>Talaromyces</taxon>
        <taxon>Talaromyces sect. Islandici</taxon>
    </lineage>
</organism>
<accession>A0A7H8R1B5</accession>
<proteinExistence type="predicted"/>
<dbReference type="AlphaFoldDB" id="A0A7H8R1B5"/>
<name>A0A7H8R1B5_TALRU</name>
<dbReference type="SMART" id="SM00248">
    <property type="entry name" value="ANK"/>
    <property type="match status" value="3"/>
</dbReference>
<evidence type="ECO:0000313" key="3">
    <source>
        <dbReference type="EMBL" id="QKX58683.1"/>
    </source>
</evidence>
<protein>
    <submittedName>
        <fullName evidence="3">Uncharacterized protein</fullName>
    </submittedName>
</protein>
<dbReference type="RefSeq" id="XP_035344861.1">
    <property type="nucleotide sequence ID" value="XM_035488968.1"/>
</dbReference>
<dbReference type="Pfam" id="PF00023">
    <property type="entry name" value="Ank"/>
    <property type="match status" value="1"/>
</dbReference>
<dbReference type="Proteomes" id="UP000509510">
    <property type="component" value="Chromosome III"/>
</dbReference>
<sequence length="738" mass="83009">MAGFSVAANAFSVVGLADVVFRLGVDTAGLYSRYCNASNDINCLVDEIQAFVASLAQIRVYLDEYHQSTYAQGDGQTLPPQFSKTLSDCEKELRNLQDLAEKNKNELHDGLAVQMMKSWRWASQHEHVSKYRKRIRHHNINLQTILVLIGSMEDSLTAKQEKANALVHNQSVLISQLMKQSEDRHVELLQRIPNLTLEQSEEDDFIFQGENLGAIVLPLLLIKSDLFKTIQTLQKEGILHVSRLEAQWILQHFDNLLARGHAAAANHLNGRLGNDHTKATSRSFDLKQRECSSKQGQEHITMNTKVSAFDQIGRITHTSTNCTPSGVLILQTGSSDKPVKRHQNLTISQVFRLSFYPKPEISLVSISMLMSNKFGRNMELEIPRLIQTYNTISSNSETMYAIMQDDVRGLESIFKDGRGSPNDIFDIGWSLCATAAHFQSTATCEYLIREGACISLFSPFGRWSLSVLQLIWHNLIDQVLVNPYSIVKAAIEKALHLSNLVIKHGCDPNMVEVPHQANMIHSFIINYCATSENQKRAENKNPESYNSDQLSINEFREIFSLIVGMGCELEGREKLGHTALHTACYFAQLNMIRAFVDIGADTNAASNCGNGALHFLLAVGEGRQDNEDDFYRGLVILLTNKSDPNLLNNYGISPSDLVGWSPRREKRWAKAVIHTGYHSLLIKNFIDCGHEEMIVVIVSPEFEISDADSKLPVSNMTLDEWTKTRRERLGCRECRANE</sequence>
<feature type="repeat" description="ANK" evidence="1">
    <location>
        <begin position="575"/>
        <end position="607"/>
    </location>
</feature>
<gene>
    <name evidence="3" type="ORF">TRUGW13939_05810</name>
</gene>
<evidence type="ECO:0000313" key="4">
    <source>
        <dbReference type="Proteomes" id="UP000509510"/>
    </source>
</evidence>
<dbReference type="EMBL" id="CP055900">
    <property type="protein sequence ID" value="QKX58683.1"/>
    <property type="molecule type" value="Genomic_DNA"/>
</dbReference>
<dbReference type="OrthoDB" id="539213at2759"/>
<evidence type="ECO:0000256" key="2">
    <source>
        <dbReference type="SAM" id="SignalP"/>
    </source>
</evidence>
<dbReference type="InterPro" id="IPR036770">
    <property type="entry name" value="Ankyrin_rpt-contain_sf"/>
</dbReference>
<dbReference type="KEGG" id="trg:TRUGW13939_05810"/>
<dbReference type="GeneID" id="55993307"/>
<dbReference type="PROSITE" id="PS50088">
    <property type="entry name" value="ANK_REPEAT"/>
    <property type="match status" value="1"/>
</dbReference>
<keyword evidence="1" id="KW-0040">ANK repeat</keyword>
<dbReference type="SUPFAM" id="SSF48403">
    <property type="entry name" value="Ankyrin repeat"/>
    <property type="match status" value="1"/>
</dbReference>